<organism evidence="3 4">
    <name type="scientific">Aetokthonos hydrillicola Thurmond2011</name>
    <dbReference type="NCBI Taxonomy" id="2712845"/>
    <lineage>
        <taxon>Bacteria</taxon>
        <taxon>Bacillati</taxon>
        <taxon>Cyanobacteriota</taxon>
        <taxon>Cyanophyceae</taxon>
        <taxon>Nostocales</taxon>
        <taxon>Hapalosiphonaceae</taxon>
        <taxon>Aetokthonos</taxon>
    </lineage>
</organism>
<evidence type="ECO:0000313" key="3">
    <source>
        <dbReference type="EMBL" id="MDR9900901.1"/>
    </source>
</evidence>
<name>A0AAP5IFZ1_9CYAN</name>
<dbReference type="RefSeq" id="WP_208345222.1">
    <property type="nucleotide sequence ID" value="NZ_CAWQFN010000614.1"/>
</dbReference>
<keyword evidence="2" id="KW-0472">Membrane</keyword>
<comment type="caution">
    <text evidence="3">The sequence shown here is derived from an EMBL/GenBank/DDBJ whole genome shotgun (WGS) entry which is preliminary data.</text>
</comment>
<dbReference type="EMBL" id="JAALHA020000042">
    <property type="protein sequence ID" value="MDR9900901.1"/>
    <property type="molecule type" value="Genomic_DNA"/>
</dbReference>
<keyword evidence="4" id="KW-1185">Reference proteome</keyword>
<dbReference type="AlphaFoldDB" id="A0AAP5IFZ1"/>
<gene>
    <name evidence="3" type="ORF">G7B40_041180</name>
</gene>
<protein>
    <submittedName>
        <fullName evidence="3">Uncharacterized protein</fullName>
    </submittedName>
</protein>
<evidence type="ECO:0000313" key="4">
    <source>
        <dbReference type="Proteomes" id="UP000667802"/>
    </source>
</evidence>
<feature type="region of interest" description="Disordered" evidence="1">
    <location>
        <begin position="1"/>
        <end position="29"/>
    </location>
</feature>
<accession>A0AAP5IFZ1</accession>
<keyword evidence="2" id="KW-1133">Transmembrane helix</keyword>
<feature type="transmembrane region" description="Helical" evidence="2">
    <location>
        <begin position="73"/>
        <end position="94"/>
    </location>
</feature>
<evidence type="ECO:0000256" key="2">
    <source>
        <dbReference type="SAM" id="Phobius"/>
    </source>
</evidence>
<keyword evidence="2" id="KW-0812">Transmembrane</keyword>
<dbReference type="Proteomes" id="UP000667802">
    <property type="component" value="Unassembled WGS sequence"/>
</dbReference>
<sequence>MESQQTQRSPTSEHLNHQLSTQNLPSSEFTIKPDGSLTYKGDIDPESLRQLLDTSQWLKQLDSRREKHPGSDAIYPVFYSLVMVAFIFMGWISLRWLGSQFQPVTVTPTTYINSISQ</sequence>
<evidence type="ECO:0000256" key="1">
    <source>
        <dbReference type="SAM" id="MobiDB-lite"/>
    </source>
</evidence>
<reference evidence="4" key="1">
    <citation type="journal article" date="2021" name="Science">
        <title>Hunting the eagle killer: A cyanobacterial neurotoxin causes vacuolar myelinopathy.</title>
        <authorList>
            <person name="Breinlinger S."/>
            <person name="Phillips T.J."/>
            <person name="Haram B.N."/>
            <person name="Mares J."/>
            <person name="Martinez Yerena J.A."/>
            <person name="Hrouzek P."/>
            <person name="Sobotka R."/>
            <person name="Henderson W.M."/>
            <person name="Schmieder P."/>
            <person name="Williams S.M."/>
            <person name="Lauderdale J.D."/>
            <person name="Wilde H.D."/>
            <person name="Gerrin W."/>
            <person name="Kust A."/>
            <person name="Washington J.W."/>
            <person name="Wagner C."/>
            <person name="Geier B."/>
            <person name="Liebeke M."/>
            <person name="Enke H."/>
            <person name="Niedermeyer T.H.J."/>
            <person name="Wilde S.B."/>
        </authorList>
    </citation>
    <scope>NUCLEOTIDE SEQUENCE [LARGE SCALE GENOMIC DNA]</scope>
    <source>
        <strain evidence="4">Thurmond2011</strain>
    </source>
</reference>
<proteinExistence type="predicted"/>